<evidence type="ECO:0000313" key="3">
    <source>
        <dbReference type="Proteomes" id="UP000777438"/>
    </source>
</evidence>
<name>A0A9P8VWL3_9HYPO</name>
<evidence type="ECO:0000256" key="1">
    <source>
        <dbReference type="SAM" id="MobiDB-lite"/>
    </source>
</evidence>
<dbReference type="Proteomes" id="UP000777438">
    <property type="component" value="Unassembled WGS sequence"/>
</dbReference>
<dbReference type="SUPFAM" id="SSF52777">
    <property type="entry name" value="CoA-dependent acyltransferases"/>
    <property type="match status" value="1"/>
</dbReference>
<sequence length="298" mass="32268">LSPCYRIAARIPPELSQAQKEKLANINAQRAAVASDPGVEVLSLPHRRGAVLPSRHQRTALDLTGDETSRLIAVCRSVQATPTHVFHAAAAIVVRDMQVRPSQTKPARYINYILRNERASCVDPYNTAAHPAALYHSISGPSLIVDLPLHAAGAGPDDKARKHEFLSAMQTVRRFYHAVRQDKGHSALAPSMWAMGTPATPHSSERPMPVPGPKAHASVSISSTGQTDRVVAPRQGALRAQNPWVTGEELGNGLGLFLGTFEGEMCLSAAYNDAWHTREDVNGYLRRCKAVVFEGLGI</sequence>
<evidence type="ECO:0000313" key="2">
    <source>
        <dbReference type="EMBL" id="KAH6883553.1"/>
    </source>
</evidence>
<dbReference type="PANTHER" id="PTHR42034:SF1">
    <property type="entry name" value="CONDENSATION DOMAIN-CONTAINING PROTEIN"/>
    <property type="match status" value="1"/>
</dbReference>
<feature type="non-terminal residue" evidence="2">
    <location>
        <position position="298"/>
    </location>
</feature>
<reference evidence="2 3" key="1">
    <citation type="journal article" date="2021" name="Nat. Commun.">
        <title>Genetic determinants of endophytism in the Arabidopsis root mycobiome.</title>
        <authorList>
            <person name="Mesny F."/>
            <person name="Miyauchi S."/>
            <person name="Thiergart T."/>
            <person name="Pickel B."/>
            <person name="Atanasova L."/>
            <person name="Karlsson M."/>
            <person name="Huettel B."/>
            <person name="Barry K.W."/>
            <person name="Haridas S."/>
            <person name="Chen C."/>
            <person name="Bauer D."/>
            <person name="Andreopoulos W."/>
            <person name="Pangilinan J."/>
            <person name="LaButti K."/>
            <person name="Riley R."/>
            <person name="Lipzen A."/>
            <person name="Clum A."/>
            <person name="Drula E."/>
            <person name="Henrissat B."/>
            <person name="Kohler A."/>
            <person name="Grigoriev I.V."/>
            <person name="Martin F.M."/>
            <person name="Hacquard S."/>
        </authorList>
    </citation>
    <scope>NUCLEOTIDE SEQUENCE [LARGE SCALE GENOMIC DNA]</scope>
    <source>
        <strain evidence="2 3">MPI-CAGE-CH-0241</strain>
    </source>
</reference>
<dbReference type="Gene3D" id="3.30.559.30">
    <property type="entry name" value="Nonribosomal peptide synthetase, condensation domain"/>
    <property type="match status" value="1"/>
</dbReference>
<dbReference type="EMBL" id="JAGPYM010000023">
    <property type="protein sequence ID" value="KAH6883553.1"/>
    <property type="molecule type" value="Genomic_DNA"/>
</dbReference>
<dbReference type="AlphaFoldDB" id="A0A9P8VWL3"/>
<proteinExistence type="predicted"/>
<organism evidence="2 3">
    <name type="scientific">Thelonectria olida</name>
    <dbReference type="NCBI Taxonomy" id="1576542"/>
    <lineage>
        <taxon>Eukaryota</taxon>
        <taxon>Fungi</taxon>
        <taxon>Dikarya</taxon>
        <taxon>Ascomycota</taxon>
        <taxon>Pezizomycotina</taxon>
        <taxon>Sordariomycetes</taxon>
        <taxon>Hypocreomycetidae</taxon>
        <taxon>Hypocreales</taxon>
        <taxon>Nectriaceae</taxon>
        <taxon>Thelonectria</taxon>
    </lineage>
</organism>
<dbReference type="OrthoDB" id="2548233at2759"/>
<keyword evidence="3" id="KW-1185">Reference proteome</keyword>
<feature type="non-terminal residue" evidence="2">
    <location>
        <position position="1"/>
    </location>
</feature>
<feature type="region of interest" description="Disordered" evidence="1">
    <location>
        <begin position="198"/>
        <end position="229"/>
    </location>
</feature>
<accession>A0A9P8VWL3</accession>
<comment type="caution">
    <text evidence="2">The sequence shown here is derived from an EMBL/GenBank/DDBJ whole genome shotgun (WGS) entry which is preliminary data.</text>
</comment>
<dbReference type="PANTHER" id="PTHR42034">
    <property type="entry name" value="CHROMOSOME 7, WHOLE GENOME SHOTGUN SEQUENCE-RELATED"/>
    <property type="match status" value="1"/>
</dbReference>
<gene>
    <name evidence="2" type="ORF">B0T10DRAFT_580589</name>
</gene>
<protein>
    <submittedName>
        <fullName evidence="2">Uncharacterized protein</fullName>
    </submittedName>
</protein>